<evidence type="ECO:0000313" key="2">
    <source>
        <dbReference type="Proteomes" id="UP000887043"/>
    </source>
</evidence>
<dbReference type="AlphaFoldDB" id="A0AA37HWF5"/>
<dbReference type="Proteomes" id="UP000887043">
    <property type="component" value="Unassembled WGS sequence"/>
</dbReference>
<dbReference type="RefSeq" id="WP_006282622.1">
    <property type="nucleotide sequence ID" value="NZ_BPTR01000001.1"/>
</dbReference>
<accession>A0AA37HWF5</accession>
<comment type="caution">
    <text evidence="1">The sequence shown here is derived from an EMBL/GenBank/DDBJ whole genome shotgun (WGS) entry which is preliminary data.</text>
</comment>
<evidence type="ECO:0000313" key="1">
    <source>
        <dbReference type="EMBL" id="GJG26848.1"/>
    </source>
</evidence>
<reference evidence="1" key="1">
    <citation type="submission" date="2021-08" db="EMBL/GenBank/DDBJ databases">
        <title>Prevotella lacticifex sp. nov., isolated from rumen of cow.</title>
        <authorList>
            <person name="Shinkai T."/>
            <person name="Ikeyama N."/>
            <person name="Kumagai M."/>
            <person name="Ohmori H."/>
            <person name="Sakamoto M."/>
            <person name="Ohkuma M."/>
            <person name="Mitsumori M."/>
        </authorList>
    </citation>
    <scope>NUCLEOTIDE SEQUENCE</scope>
    <source>
        <strain evidence="1">DSM 11371</strain>
    </source>
</reference>
<organism evidence="1 2">
    <name type="scientific">Segatella bryantii</name>
    <name type="common">Prevotella bryantii</name>
    <dbReference type="NCBI Taxonomy" id="77095"/>
    <lineage>
        <taxon>Bacteria</taxon>
        <taxon>Pseudomonadati</taxon>
        <taxon>Bacteroidota</taxon>
        <taxon>Bacteroidia</taxon>
        <taxon>Bacteroidales</taxon>
        <taxon>Prevotellaceae</taxon>
        <taxon>Segatella</taxon>
    </lineage>
</organism>
<proteinExistence type="predicted"/>
<dbReference type="EMBL" id="BPTR01000001">
    <property type="protein sequence ID" value="GJG26848.1"/>
    <property type="molecule type" value="Genomic_DNA"/>
</dbReference>
<protein>
    <submittedName>
        <fullName evidence="1">Uncharacterized protein</fullName>
    </submittedName>
</protein>
<gene>
    <name evidence="1" type="ORF">PRRU23_05480</name>
</gene>
<sequence>MCNFAAELKHVANKEKLVDIQWDNTFKRAFLKSNKKAKMAESVKQPLSYSRVTKILSSVGGKITIPTTSSYIDIQVSYSIDRSDTTEKREVEALQKLPKVLSCKRRVIITYDEEKVIEDEYGVIEVIPCWKWLIQ</sequence>
<name>A0AA37HWF5_SEGBR</name>